<evidence type="ECO:0000313" key="3">
    <source>
        <dbReference type="Proteomes" id="UP001152622"/>
    </source>
</evidence>
<proteinExistence type="predicted"/>
<protein>
    <submittedName>
        <fullName evidence="2">Uncharacterized protein</fullName>
    </submittedName>
</protein>
<organism evidence="2 3">
    <name type="scientific">Synaphobranchus kaupii</name>
    <name type="common">Kaup's arrowtooth eel</name>
    <dbReference type="NCBI Taxonomy" id="118154"/>
    <lineage>
        <taxon>Eukaryota</taxon>
        <taxon>Metazoa</taxon>
        <taxon>Chordata</taxon>
        <taxon>Craniata</taxon>
        <taxon>Vertebrata</taxon>
        <taxon>Euteleostomi</taxon>
        <taxon>Actinopterygii</taxon>
        <taxon>Neopterygii</taxon>
        <taxon>Teleostei</taxon>
        <taxon>Anguilliformes</taxon>
        <taxon>Synaphobranchidae</taxon>
        <taxon>Synaphobranchus</taxon>
    </lineage>
</organism>
<evidence type="ECO:0000256" key="1">
    <source>
        <dbReference type="SAM" id="MobiDB-lite"/>
    </source>
</evidence>
<dbReference type="EMBL" id="JAINUF010000003">
    <property type="protein sequence ID" value="KAJ8368716.1"/>
    <property type="molecule type" value="Genomic_DNA"/>
</dbReference>
<accession>A0A9Q1J644</accession>
<sequence length="96" mass="10498">MCSLPLTHPCCPSSKGSQEQWAPAGAKTHDHDQPAKAEARQPEDPAQPFIGPPLQGEPTMMVHQRLASQWIIENADQFSAPVLLPRILTMEEGDMA</sequence>
<feature type="compositionally biased region" description="Basic and acidic residues" evidence="1">
    <location>
        <begin position="27"/>
        <end position="43"/>
    </location>
</feature>
<evidence type="ECO:0000313" key="2">
    <source>
        <dbReference type="EMBL" id="KAJ8368716.1"/>
    </source>
</evidence>
<reference evidence="2" key="1">
    <citation type="journal article" date="2023" name="Science">
        <title>Genome structures resolve the early diversification of teleost fishes.</title>
        <authorList>
            <person name="Parey E."/>
            <person name="Louis A."/>
            <person name="Montfort J."/>
            <person name="Bouchez O."/>
            <person name="Roques C."/>
            <person name="Iampietro C."/>
            <person name="Lluch J."/>
            <person name="Castinel A."/>
            <person name="Donnadieu C."/>
            <person name="Desvignes T."/>
            <person name="Floi Bucao C."/>
            <person name="Jouanno E."/>
            <person name="Wen M."/>
            <person name="Mejri S."/>
            <person name="Dirks R."/>
            <person name="Jansen H."/>
            <person name="Henkel C."/>
            <person name="Chen W.J."/>
            <person name="Zahm M."/>
            <person name="Cabau C."/>
            <person name="Klopp C."/>
            <person name="Thompson A.W."/>
            <person name="Robinson-Rechavi M."/>
            <person name="Braasch I."/>
            <person name="Lecointre G."/>
            <person name="Bobe J."/>
            <person name="Postlethwait J.H."/>
            <person name="Berthelot C."/>
            <person name="Roest Crollius H."/>
            <person name="Guiguen Y."/>
        </authorList>
    </citation>
    <scope>NUCLEOTIDE SEQUENCE</scope>
    <source>
        <strain evidence="2">WJC10195</strain>
    </source>
</reference>
<dbReference type="Proteomes" id="UP001152622">
    <property type="component" value="Chromosome 3"/>
</dbReference>
<name>A0A9Q1J644_SYNKA</name>
<feature type="region of interest" description="Disordered" evidence="1">
    <location>
        <begin position="1"/>
        <end position="57"/>
    </location>
</feature>
<dbReference type="AlphaFoldDB" id="A0A9Q1J644"/>
<gene>
    <name evidence="2" type="ORF">SKAU_G00087440</name>
</gene>
<comment type="caution">
    <text evidence="2">The sequence shown here is derived from an EMBL/GenBank/DDBJ whole genome shotgun (WGS) entry which is preliminary data.</text>
</comment>
<keyword evidence="3" id="KW-1185">Reference proteome</keyword>